<dbReference type="Proteomes" id="UP000198885">
    <property type="component" value="Unassembled WGS sequence"/>
</dbReference>
<dbReference type="Pfam" id="PF13581">
    <property type="entry name" value="HATPase_c_2"/>
    <property type="match status" value="1"/>
</dbReference>
<dbReference type="SUPFAM" id="SSF55874">
    <property type="entry name" value="ATPase domain of HSP90 chaperone/DNA topoisomerase II/histidine kinase"/>
    <property type="match status" value="1"/>
</dbReference>
<accession>A0A1H9W6A8</accession>
<evidence type="ECO:0000256" key="1">
    <source>
        <dbReference type="ARBA" id="ARBA00022527"/>
    </source>
</evidence>
<dbReference type="EMBL" id="FOGU01000009">
    <property type="protein sequence ID" value="SES29395.1"/>
    <property type="molecule type" value="Genomic_DNA"/>
</dbReference>
<dbReference type="Gene3D" id="3.30.565.10">
    <property type="entry name" value="Histidine kinase-like ATPase, C-terminal domain"/>
    <property type="match status" value="1"/>
</dbReference>
<evidence type="ECO:0000313" key="4">
    <source>
        <dbReference type="Proteomes" id="UP000198885"/>
    </source>
</evidence>
<dbReference type="STRING" id="641238.SAMN04490244_109125"/>
<dbReference type="AlphaFoldDB" id="A0A1H9W6A8"/>
<dbReference type="PANTHER" id="PTHR35526:SF3">
    <property type="entry name" value="ANTI-SIGMA-F FACTOR RSBW"/>
    <property type="match status" value="1"/>
</dbReference>
<dbReference type="InterPro" id="IPR050267">
    <property type="entry name" value="Anti-sigma-factor_SerPK"/>
</dbReference>
<dbReference type="GO" id="GO:0004674">
    <property type="term" value="F:protein serine/threonine kinase activity"/>
    <property type="evidence" value="ECO:0007669"/>
    <property type="project" value="UniProtKB-KW"/>
</dbReference>
<keyword evidence="1" id="KW-0723">Serine/threonine-protein kinase</keyword>
<protein>
    <submittedName>
        <fullName evidence="3">Serine/threonine-protein kinase RsbW</fullName>
    </submittedName>
</protein>
<name>A0A1H9W6A8_9RHOB</name>
<keyword evidence="3" id="KW-0808">Transferase</keyword>
<dbReference type="InterPro" id="IPR003594">
    <property type="entry name" value="HATPase_dom"/>
</dbReference>
<dbReference type="RefSeq" id="WP_177190481.1">
    <property type="nucleotide sequence ID" value="NZ_FOGU01000009.1"/>
</dbReference>
<proteinExistence type="predicted"/>
<gene>
    <name evidence="3" type="ORF">SAMN04490244_109125</name>
</gene>
<keyword evidence="3" id="KW-0418">Kinase</keyword>
<feature type="domain" description="Histidine kinase/HSP90-like ATPase" evidence="2">
    <location>
        <begin position="30"/>
        <end position="150"/>
    </location>
</feature>
<sequence>MRVEDVSRGAAGLAGCADGAAPELRLILVASPLAVRAGLAGVMAALGGRLGEADARQNVELVLAEVLNNIVLHAHGGRADGLVDLRLRPVADGVLCRVLDDGAPMARGGVPDGSFPPAGARGGFGWVLIRALASGISYRRREGRNCLEFRIVTGRAVRAI</sequence>
<keyword evidence="4" id="KW-1185">Reference proteome</keyword>
<evidence type="ECO:0000313" key="3">
    <source>
        <dbReference type="EMBL" id="SES29395.1"/>
    </source>
</evidence>
<dbReference type="InterPro" id="IPR036890">
    <property type="entry name" value="HATPase_C_sf"/>
</dbReference>
<reference evidence="3 4" key="1">
    <citation type="submission" date="2016-10" db="EMBL/GenBank/DDBJ databases">
        <authorList>
            <person name="de Groot N.N."/>
        </authorList>
    </citation>
    <scope>NUCLEOTIDE SEQUENCE [LARGE SCALE GENOMIC DNA]</scope>
    <source>
        <strain evidence="3 4">DSM 23042</strain>
    </source>
</reference>
<dbReference type="PANTHER" id="PTHR35526">
    <property type="entry name" value="ANTI-SIGMA-F FACTOR RSBW-RELATED"/>
    <property type="match status" value="1"/>
</dbReference>
<organism evidence="3 4">
    <name type="scientific">Tranquillimonas rosea</name>
    <dbReference type="NCBI Taxonomy" id="641238"/>
    <lineage>
        <taxon>Bacteria</taxon>
        <taxon>Pseudomonadati</taxon>
        <taxon>Pseudomonadota</taxon>
        <taxon>Alphaproteobacteria</taxon>
        <taxon>Rhodobacterales</taxon>
        <taxon>Roseobacteraceae</taxon>
        <taxon>Tranquillimonas</taxon>
    </lineage>
</organism>
<evidence type="ECO:0000259" key="2">
    <source>
        <dbReference type="Pfam" id="PF13581"/>
    </source>
</evidence>
<dbReference type="CDD" id="cd16936">
    <property type="entry name" value="HATPase_RsbW-like"/>
    <property type="match status" value="1"/>
</dbReference>